<evidence type="ECO:0000313" key="2">
    <source>
        <dbReference type="Proteomes" id="UP001234297"/>
    </source>
</evidence>
<reference evidence="1 2" key="1">
    <citation type="journal article" date="2022" name="Hortic Res">
        <title>A haplotype resolved chromosomal level avocado genome allows analysis of novel avocado genes.</title>
        <authorList>
            <person name="Nath O."/>
            <person name="Fletcher S.J."/>
            <person name="Hayward A."/>
            <person name="Shaw L.M."/>
            <person name="Masouleh A.K."/>
            <person name="Furtado A."/>
            <person name="Henry R.J."/>
            <person name="Mitter N."/>
        </authorList>
    </citation>
    <scope>NUCLEOTIDE SEQUENCE [LARGE SCALE GENOMIC DNA]</scope>
    <source>
        <strain evidence="2">cv. Hass</strain>
    </source>
</reference>
<organism evidence="1 2">
    <name type="scientific">Persea americana</name>
    <name type="common">Avocado</name>
    <dbReference type="NCBI Taxonomy" id="3435"/>
    <lineage>
        <taxon>Eukaryota</taxon>
        <taxon>Viridiplantae</taxon>
        <taxon>Streptophyta</taxon>
        <taxon>Embryophyta</taxon>
        <taxon>Tracheophyta</taxon>
        <taxon>Spermatophyta</taxon>
        <taxon>Magnoliopsida</taxon>
        <taxon>Magnoliidae</taxon>
        <taxon>Laurales</taxon>
        <taxon>Lauraceae</taxon>
        <taxon>Persea</taxon>
    </lineage>
</organism>
<accession>A0ACC2KZF2</accession>
<keyword evidence="2" id="KW-1185">Reference proteome</keyword>
<proteinExistence type="predicted"/>
<name>A0ACC2KZF2_PERAE</name>
<dbReference type="Proteomes" id="UP001234297">
    <property type="component" value="Chromosome 6"/>
</dbReference>
<comment type="caution">
    <text evidence="1">The sequence shown here is derived from an EMBL/GenBank/DDBJ whole genome shotgun (WGS) entry which is preliminary data.</text>
</comment>
<gene>
    <name evidence="1" type="ORF">MRB53_019891</name>
</gene>
<evidence type="ECO:0000313" key="1">
    <source>
        <dbReference type="EMBL" id="KAJ8626584.1"/>
    </source>
</evidence>
<dbReference type="EMBL" id="CM056814">
    <property type="protein sequence ID" value="KAJ8626584.1"/>
    <property type="molecule type" value="Genomic_DNA"/>
</dbReference>
<protein>
    <submittedName>
        <fullName evidence="1">Uncharacterized protein</fullName>
    </submittedName>
</protein>
<sequence length="786" mass="87310">MIPTFHKQPKGILHLNLWLSTTIIKFKPIPTSSLPQPVPGLSSSHSHYALLNQRYYHHCPHPPFLESFQHQQLSLLRQSPSSDATRSLHALLTTLGSNPSSLFVNNNLLASYAAGGDLSSARTLFDKMPQRNTISYNSMITAHNRYGDAGEALRLFTEMISLGMRPTQYTFGGILSSPYCDCYLGFQLQPLVIKMGLLYVDAFSGTALLCLFVRHGYLDCALKVFEEMPRRSVVTWNSIIGGFAKYGFVEDSMSVFRGLLRTDICPSEITFLSIISAFQSSDDCEAGEQIHGLVIKSGVNYYAAVTNALVDMYASCSGFGAAERLFSEMPIQDVVSWNTMITAFSKSEKPEKALELFFTMSLNGFSPTQTTFASVIGSCAELRYLDYGILIHAKTIKIGLESDVFVGSALVNLYSKCNRLEDASSCFNEISDRNIVSWNALISGYLMEISHSSVYLLLEMLSSGFRPNEFSFSLFLKSCSVQELQQLHSLIIKMGYKHDEYVSSSVMASYAANGLISDALNFATASAQPLPVVCSNIVAGIYNRTGQFERAKNILSQVQEFDIISWNTLIEACARNGDCREAFELFKCMQTARTLPDNCTFMSLLSICAKLCNLGLGSAIHGIIIKIDFSSCDVFVCNVLVDMYAKCGSLQSSINVFDETAEKNLISWTVLISALGLHGHAWEALQKFKEMEMAGFKPDRIALIAILSACRHGGLVEEGLRMFEQMKDAYGVEPDMNHYACIVDLLCRNGRMKEAKQVIGNIPFQPNTFIWRTFLEGCRRQIDVKI</sequence>